<protein>
    <submittedName>
        <fullName evidence="3">Velvet domain-containing protein</fullName>
    </submittedName>
</protein>
<dbReference type="AlphaFoldDB" id="A0A0K0DLQ8"/>
<evidence type="ECO:0000256" key="1">
    <source>
        <dbReference type="SAM" id="MobiDB-lite"/>
    </source>
</evidence>
<feature type="compositionally biased region" description="Polar residues" evidence="1">
    <location>
        <begin position="65"/>
        <end position="83"/>
    </location>
</feature>
<accession>A0A0K0DLQ8</accession>
<name>A0A0K0DLQ8_ANGCA</name>
<feature type="compositionally biased region" description="Basic and acidic residues" evidence="1">
    <location>
        <begin position="86"/>
        <end position="95"/>
    </location>
</feature>
<dbReference type="Proteomes" id="UP000035642">
    <property type="component" value="Unassembled WGS sequence"/>
</dbReference>
<feature type="compositionally biased region" description="Pro residues" evidence="1">
    <location>
        <begin position="116"/>
        <end position="130"/>
    </location>
</feature>
<feature type="compositionally biased region" description="Low complexity" evidence="1">
    <location>
        <begin position="99"/>
        <end position="115"/>
    </location>
</feature>
<dbReference type="STRING" id="6313.A0A0K0DLQ8"/>
<keyword evidence="2" id="KW-1185">Reference proteome</keyword>
<evidence type="ECO:0000313" key="3">
    <source>
        <dbReference type="WBParaSite" id="ACAC_0001255501-mRNA-1"/>
    </source>
</evidence>
<organism evidence="2 3">
    <name type="scientific">Angiostrongylus cantonensis</name>
    <name type="common">Rat lungworm</name>
    <dbReference type="NCBI Taxonomy" id="6313"/>
    <lineage>
        <taxon>Eukaryota</taxon>
        <taxon>Metazoa</taxon>
        <taxon>Ecdysozoa</taxon>
        <taxon>Nematoda</taxon>
        <taxon>Chromadorea</taxon>
        <taxon>Rhabditida</taxon>
        <taxon>Rhabditina</taxon>
        <taxon>Rhabditomorpha</taxon>
        <taxon>Strongyloidea</taxon>
        <taxon>Metastrongylidae</taxon>
        <taxon>Angiostrongylus</taxon>
    </lineage>
</organism>
<reference evidence="2" key="1">
    <citation type="submission" date="2012-09" db="EMBL/GenBank/DDBJ databases">
        <authorList>
            <person name="Martin A.A."/>
        </authorList>
    </citation>
    <scope>NUCLEOTIDE SEQUENCE</scope>
</reference>
<evidence type="ECO:0000313" key="2">
    <source>
        <dbReference type="Proteomes" id="UP000035642"/>
    </source>
</evidence>
<feature type="region of interest" description="Disordered" evidence="1">
    <location>
        <begin position="54"/>
        <end position="137"/>
    </location>
</feature>
<reference evidence="3" key="2">
    <citation type="submission" date="2017-02" db="UniProtKB">
        <authorList>
            <consortium name="WormBaseParasite"/>
        </authorList>
    </citation>
    <scope>IDENTIFICATION</scope>
</reference>
<dbReference type="WBParaSite" id="ACAC_0001255501-mRNA-1">
    <property type="protein sequence ID" value="ACAC_0001255501-mRNA-1"/>
    <property type="gene ID" value="ACAC_0001255501"/>
</dbReference>
<sequence length="190" mass="21040">MKVYYTIYGLAPVCVSLHGTIYVRKYGRDPRDQTGLLRAPLVFFDTKEEILTITSPLSHHEDQNDSGIENRTTDSHSPSTSLDFSPRSDSKHTPDRLISSKVPSTPPTTTESSSPPDYPPPPPPPAPLQPPTSSDSTLDQVLIPLNVSRTISAIQRKPDIDDYPSSSLHLQRFGRRTPVSINCNARSYTQ</sequence>
<proteinExistence type="predicted"/>